<keyword evidence="2" id="KW-1185">Reference proteome</keyword>
<organism evidence="1 2">
    <name type="scientific">Treponema porcinum</name>
    <dbReference type="NCBI Taxonomy" id="261392"/>
    <lineage>
        <taxon>Bacteria</taxon>
        <taxon>Pseudomonadati</taxon>
        <taxon>Spirochaetota</taxon>
        <taxon>Spirochaetia</taxon>
        <taxon>Spirochaetales</taxon>
        <taxon>Treponemataceae</taxon>
        <taxon>Treponema</taxon>
    </lineage>
</organism>
<evidence type="ECO:0000313" key="1">
    <source>
        <dbReference type="EMBL" id="SJZ31977.1"/>
    </source>
</evidence>
<dbReference type="Pfam" id="PF02082">
    <property type="entry name" value="Rrf2"/>
    <property type="match status" value="1"/>
</dbReference>
<protein>
    <submittedName>
        <fullName evidence="1">Transcriptional regulator, BadM/Rrf2 family</fullName>
    </submittedName>
</protein>
<dbReference type="GO" id="GO:0005829">
    <property type="term" value="C:cytosol"/>
    <property type="evidence" value="ECO:0007669"/>
    <property type="project" value="TreeGrafter"/>
</dbReference>
<dbReference type="AlphaFoldDB" id="A0A1T4JPK2"/>
<dbReference type="RefSeq" id="WP_078932593.1">
    <property type="nucleotide sequence ID" value="NZ_FUWG01000004.1"/>
</dbReference>
<dbReference type="OrthoDB" id="9808360at2"/>
<dbReference type="PANTHER" id="PTHR33221:SF9">
    <property type="entry name" value="RRF2 FAMILY PROTEIN"/>
    <property type="match status" value="1"/>
</dbReference>
<dbReference type="STRING" id="261392.SAMN02745149_00672"/>
<evidence type="ECO:0000313" key="2">
    <source>
        <dbReference type="Proteomes" id="UP000190423"/>
    </source>
</evidence>
<gene>
    <name evidence="1" type="ORF">SAMN02745149_00672</name>
</gene>
<dbReference type="GO" id="GO:0003700">
    <property type="term" value="F:DNA-binding transcription factor activity"/>
    <property type="evidence" value="ECO:0007669"/>
    <property type="project" value="TreeGrafter"/>
</dbReference>
<dbReference type="NCBIfam" id="TIGR00738">
    <property type="entry name" value="rrf2_super"/>
    <property type="match status" value="1"/>
</dbReference>
<dbReference type="InterPro" id="IPR036388">
    <property type="entry name" value="WH-like_DNA-bd_sf"/>
</dbReference>
<dbReference type="Gene3D" id="1.10.10.10">
    <property type="entry name" value="Winged helix-like DNA-binding domain superfamily/Winged helix DNA-binding domain"/>
    <property type="match status" value="1"/>
</dbReference>
<dbReference type="PANTHER" id="PTHR33221">
    <property type="entry name" value="WINGED HELIX-TURN-HELIX TRANSCRIPTIONAL REGULATOR, RRF2 FAMILY"/>
    <property type="match status" value="1"/>
</dbReference>
<dbReference type="SUPFAM" id="SSF46785">
    <property type="entry name" value="Winged helix' DNA-binding domain"/>
    <property type="match status" value="1"/>
</dbReference>
<dbReference type="GeneID" id="78315985"/>
<proteinExistence type="predicted"/>
<dbReference type="InterPro" id="IPR036390">
    <property type="entry name" value="WH_DNA-bd_sf"/>
</dbReference>
<sequence>MLKISTRGQYALLIMTDLAEQNPEKYVPLKLLSHRHNLSAKYLEQILIQLGKTGLVTGLRGNNGGYRLTKKPEEYTIGEILRAMEGDLSPKGITEGNAVSNVGNDVFWSDFEKVINTFVDSITLEQLAEKNREFNGYDYCI</sequence>
<dbReference type="EMBL" id="FUWG01000004">
    <property type="protein sequence ID" value="SJZ31977.1"/>
    <property type="molecule type" value="Genomic_DNA"/>
</dbReference>
<dbReference type="InterPro" id="IPR000944">
    <property type="entry name" value="Tscrpt_reg_Rrf2"/>
</dbReference>
<name>A0A1T4JPK2_TREPO</name>
<dbReference type="Proteomes" id="UP000190423">
    <property type="component" value="Unassembled WGS sequence"/>
</dbReference>
<accession>A0A1T4JPK2</accession>
<reference evidence="1 2" key="1">
    <citation type="submission" date="2017-02" db="EMBL/GenBank/DDBJ databases">
        <authorList>
            <person name="Peterson S.W."/>
        </authorList>
    </citation>
    <scope>NUCLEOTIDE SEQUENCE [LARGE SCALE GENOMIC DNA]</scope>
    <source>
        <strain evidence="1 2">ATCC BAA-908</strain>
    </source>
</reference>
<dbReference type="PROSITE" id="PS51197">
    <property type="entry name" value="HTH_RRF2_2"/>
    <property type="match status" value="1"/>
</dbReference>